<dbReference type="Proteomes" id="UP000676325">
    <property type="component" value="Unassembled WGS sequence"/>
</dbReference>
<proteinExistence type="predicted"/>
<comment type="caution">
    <text evidence="1">The sequence shown here is derived from an EMBL/GenBank/DDBJ whole genome shotgun (WGS) entry which is preliminary data.</text>
</comment>
<accession>A0A941EA75</accession>
<name>A0A941EA75_9ACTN</name>
<evidence type="ECO:0000313" key="2">
    <source>
        <dbReference type="Proteomes" id="UP000676325"/>
    </source>
</evidence>
<gene>
    <name evidence="1" type="ORF">KDK95_15915</name>
</gene>
<dbReference type="SUPFAM" id="SSF51569">
    <property type="entry name" value="Aldolase"/>
    <property type="match status" value="1"/>
</dbReference>
<keyword evidence="2" id="KW-1185">Reference proteome</keyword>
<protein>
    <submittedName>
        <fullName evidence="1">Uncharacterized protein</fullName>
    </submittedName>
</protein>
<dbReference type="Gene3D" id="3.20.20.70">
    <property type="entry name" value="Aldolase class I"/>
    <property type="match status" value="1"/>
</dbReference>
<dbReference type="RefSeq" id="WP_212518948.1">
    <property type="nucleotide sequence ID" value="NZ_JAGSOH010000042.1"/>
</dbReference>
<dbReference type="AlphaFoldDB" id="A0A941EA75"/>
<reference evidence="1" key="1">
    <citation type="submission" date="2021-04" db="EMBL/GenBank/DDBJ databases">
        <title>Genome based classification of Actinospica acidithermotolerans sp. nov., an actinobacterium isolated from an Indonesian hot spring.</title>
        <authorList>
            <person name="Kusuma A.B."/>
            <person name="Putra K.E."/>
            <person name="Nafisah S."/>
            <person name="Loh J."/>
            <person name="Nouioui I."/>
            <person name="Goodfellow M."/>
        </authorList>
    </citation>
    <scope>NUCLEOTIDE SEQUENCE</scope>
    <source>
        <strain evidence="1">MGRD01-02</strain>
    </source>
</reference>
<dbReference type="InterPro" id="IPR013785">
    <property type="entry name" value="Aldolase_TIM"/>
</dbReference>
<evidence type="ECO:0000313" key="1">
    <source>
        <dbReference type="EMBL" id="MBR7827806.1"/>
    </source>
</evidence>
<sequence>MTAAEFAIVVPALHLSTASGDVDLQLTRRYAERAASTWVDRFIVSGSTTRGDRLTCEQRADLLDLWLEVTTPDRLLACSWVPEDLEAAAARHIAPMGVMRGLDDPAAALEYLQNLPDGAFVYSHPMYGKAVFDSTLAATARDADALPRGGKLAKIAPDEIAYVRREAGRAFDLWDGSSRRIEASVRSGASGVVATPLCAFDTELPDRQSDALQRFVDPIQDSLDQLPDRAARSHELLTRACAALSIT</sequence>
<dbReference type="EMBL" id="JAGSOH010000042">
    <property type="protein sequence ID" value="MBR7827806.1"/>
    <property type="molecule type" value="Genomic_DNA"/>
</dbReference>
<organism evidence="1 2">
    <name type="scientific">Actinospica acidithermotolerans</name>
    <dbReference type="NCBI Taxonomy" id="2828514"/>
    <lineage>
        <taxon>Bacteria</taxon>
        <taxon>Bacillati</taxon>
        <taxon>Actinomycetota</taxon>
        <taxon>Actinomycetes</taxon>
        <taxon>Catenulisporales</taxon>
        <taxon>Actinospicaceae</taxon>
        <taxon>Actinospica</taxon>
    </lineage>
</organism>